<name>A0A0L0FW43_9EUKA</name>
<dbReference type="EMBL" id="KQ242096">
    <property type="protein sequence ID" value="KNC80869.1"/>
    <property type="molecule type" value="Genomic_DNA"/>
</dbReference>
<dbReference type="SUPFAM" id="SSF52518">
    <property type="entry name" value="Thiamin diphosphate-binding fold (THDP-binding)"/>
    <property type="match status" value="1"/>
</dbReference>
<dbReference type="PANTHER" id="PTHR42980:SF1">
    <property type="entry name" value="2-OXOISOVALERATE DEHYDROGENASE SUBUNIT BETA, MITOCHONDRIAL"/>
    <property type="match status" value="1"/>
</dbReference>
<dbReference type="Gene3D" id="3.40.50.970">
    <property type="match status" value="2"/>
</dbReference>
<accession>A0A0L0FW43</accession>
<keyword evidence="5" id="KW-1185">Reference proteome</keyword>
<dbReference type="GeneID" id="25907289"/>
<dbReference type="GO" id="GO:0016624">
    <property type="term" value="F:oxidoreductase activity, acting on the aldehyde or oxo group of donors, disulfide as acceptor"/>
    <property type="evidence" value="ECO:0007669"/>
    <property type="project" value="InterPro"/>
</dbReference>
<dbReference type="GO" id="GO:0007584">
    <property type="term" value="P:response to nutrient"/>
    <property type="evidence" value="ECO:0007669"/>
    <property type="project" value="TreeGrafter"/>
</dbReference>
<dbReference type="OrthoDB" id="192577at2759"/>
<dbReference type="InterPro" id="IPR029061">
    <property type="entry name" value="THDP-binding"/>
</dbReference>
<comment type="cofactor">
    <cofactor evidence="1">
        <name>thiamine diphosphate</name>
        <dbReference type="ChEBI" id="CHEBI:58937"/>
    </cofactor>
</comment>
<proteinExistence type="predicted"/>
<evidence type="ECO:0000313" key="4">
    <source>
        <dbReference type="EMBL" id="KNC80869.1"/>
    </source>
</evidence>
<evidence type="ECO:0000256" key="2">
    <source>
        <dbReference type="ARBA" id="ARBA00023002"/>
    </source>
</evidence>
<evidence type="ECO:0000259" key="3">
    <source>
        <dbReference type="Pfam" id="PF00676"/>
    </source>
</evidence>
<dbReference type="AlphaFoldDB" id="A0A0L0FW43"/>
<organism evidence="4 5">
    <name type="scientific">Sphaeroforma arctica JP610</name>
    <dbReference type="NCBI Taxonomy" id="667725"/>
    <lineage>
        <taxon>Eukaryota</taxon>
        <taxon>Ichthyosporea</taxon>
        <taxon>Ichthyophonida</taxon>
        <taxon>Sphaeroforma</taxon>
    </lineage>
</organism>
<protein>
    <recommendedName>
        <fullName evidence="3">Dehydrogenase E1 component domain-containing protein</fullName>
    </recommendedName>
</protein>
<feature type="domain" description="Dehydrogenase E1 component" evidence="3">
    <location>
        <begin position="147"/>
        <end position="457"/>
    </location>
</feature>
<dbReference type="PANTHER" id="PTHR42980">
    <property type="entry name" value="2-OXOISOVALERATE DEHYDROGENASE SUBUNIT BETA-RELATED"/>
    <property type="match status" value="1"/>
</dbReference>
<dbReference type="Proteomes" id="UP000054560">
    <property type="component" value="Unassembled WGS sequence"/>
</dbReference>
<dbReference type="RefSeq" id="XP_014154771.1">
    <property type="nucleotide sequence ID" value="XM_014299296.1"/>
</dbReference>
<dbReference type="GO" id="GO:0009083">
    <property type="term" value="P:branched-chain amino acid catabolic process"/>
    <property type="evidence" value="ECO:0007669"/>
    <property type="project" value="TreeGrafter"/>
</dbReference>
<evidence type="ECO:0000256" key="1">
    <source>
        <dbReference type="ARBA" id="ARBA00001964"/>
    </source>
</evidence>
<evidence type="ECO:0000313" key="5">
    <source>
        <dbReference type="Proteomes" id="UP000054560"/>
    </source>
</evidence>
<gene>
    <name evidence="4" type="ORF">SARC_06785</name>
</gene>
<dbReference type="InterPro" id="IPR001017">
    <property type="entry name" value="DH_E1"/>
</dbReference>
<dbReference type="eggNOG" id="KOG0524">
    <property type="taxonomic scope" value="Eukaryota"/>
</dbReference>
<reference evidence="4 5" key="1">
    <citation type="submission" date="2011-02" db="EMBL/GenBank/DDBJ databases">
        <title>The Genome Sequence of Sphaeroforma arctica JP610.</title>
        <authorList>
            <consortium name="The Broad Institute Genome Sequencing Platform"/>
            <person name="Russ C."/>
            <person name="Cuomo C."/>
            <person name="Young S.K."/>
            <person name="Zeng Q."/>
            <person name="Gargeya S."/>
            <person name="Alvarado L."/>
            <person name="Berlin A."/>
            <person name="Chapman S.B."/>
            <person name="Chen Z."/>
            <person name="Freedman E."/>
            <person name="Gellesch M."/>
            <person name="Goldberg J."/>
            <person name="Griggs A."/>
            <person name="Gujja S."/>
            <person name="Heilman E."/>
            <person name="Heiman D."/>
            <person name="Howarth C."/>
            <person name="Mehta T."/>
            <person name="Neiman D."/>
            <person name="Pearson M."/>
            <person name="Roberts A."/>
            <person name="Saif S."/>
            <person name="Shea T."/>
            <person name="Shenoy N."/>
            <person name="Sisk P."/>
            <person name="Stolte C."/>
            <person name="Sykes S."/>
            <person name="White J."/>
            <person name="Yandava C."/>
            <person name="Burger G."/>
            <person name="Gray M.W."/>
            <person name="Holland P.W.H."/>
            <person name="King N."/>
            <person name="Lang F.B.F."/>
            <person name="Roger A.J."/>
            <person name="Ruiz-Trillo I."/>
            <person name="Haas B."/>
            <person name="Nusbaum C."/>
            <person name="Birren B."/>
        </authorList>
    </citation>
    <scope>NUCLEOTIDE SEQUENCE [LARGE SCALE GENOMIC DNA]</scope>
    <source>
        <strain evidence="4 5">JP610</strain>
    </source>
</reference>
<keyword evidence="2" id="KW-0560">Oxidoreductase</keyword>
<dbReference type="Pfam" id="PF00676">
    <property type="entry name" value="E1_dh"/>
    <property type="match status" value="1"/>
</dbReference>
<sequence>MIRLQPSLPSRALNGLRLNGSSNLSRRSIRWKASAATESNAADAGVAEGSVARGKYVWKLVWSEEELPPPSRDEWYGRSAGSSLATTGVANYDTEKELINLPYLREQKAKDIQQIPEFQQSNLFKTHLTNGTCQLPSVDKGQTFESVGFYTIGPGGEELMSAVGQVLRPTDAMALHYRHLAASVARQRQHLGKSLDDILIDRARGHVVSSKDPVSHGRHCLIGGSKHDFLVTSTLASQAPPAVGRALGGVFANQLKASAVCRYSRFMHTILWGLVDTPFPKDFISYVSVGDGSVNNAHFLSATNLAEYTQHRGYKAPVVFGISDNGVCISLKGYEWLQEEFQHKLRMPVYVADGNNMLDMWDTMARVTAYTRETRRPATVIFSGLVRRFGHAATDRQSAYLTQEHIQKQAAHNALAGLCAQAVGSGVTSYPELLDLYDHVGARARAAFDQVVNEPKITTRDEISEQTSAPRIAVPGEGATAVHVHLGPHEGKKKGQVMRKHMTKVIDETLEKHRNCVYLGEDVAHGGYYLVTDGLAKKHPMRYCVCHPLPTPSDVSLCVCHPLPTPSDRRHILGVDVDESFAEKVLFSSVSAVTAGRVVMSVDSTNLLNTRHVLGRDDLWQTPYTDTEEVLGWDEITCYGQGKRLAIVTYGGCVSARPCYAVIEDSPYCTISLPAIPRGFNP</sequence>